<name>A0A5B7DXZ2_PORTR</name>
<evidence type="ECO:0000313" key="1">
    <source>
        <dbReference type="EMBL" id="MPC25866.1"/>
    </source>
</evidence>
<protein>
    <submittedName>
        <fullName evidence="1">Uncharacterized protein</fullName>
    </submittedName>
</protein>
<dbReference type="EMBL" id="VSRR010001520">
    <property type="protein sequence ID" value="MPC25866.1"/>
    <property type="molecule type" value="Genomic_DNA"/>
</dbReference>
<comment type="caution">
    <text evidence="1">The sequence shown here is derived from an EMBL/GenBank/DDBJ whole genome shotgun (WGS) entry which is preliminary data.</text>
</comment>
<dbReference type="Proteomes" id="UP000324222">
    <property type="component" value="Unassembled WGS sequence"/>
</dbReference>
<evidence type="ECO:0000313" key="2">
    <source>
        <dbReference type="Proteomes" id="UP000324222"/>
    </source>
</evidence>
<gene>
    <name evidence="1" type="ORF">E2C01_018989</name>
</gene>
<reference evidence="1 2" key="1">
    <citation type="submission" date="2019-05" db="EMBL/GenBank/DDBJ databases">
        <title>Another draft genome of Portunus trituberculatus and its Hox gene families provides insights of decapod evolution.</title>
        <authorList>
            <person name="Jeong J.-H."/>
            <person name="Song I."/>
            <person name="Kim S."/>
            <person name="Choi T."/>
            <person name="Kim D."/>
            <person name="Ryu S."/>
            <person name="Kim W."/>
        </authorList>
    </citation>
    <scope>NUCLEOTIDE SEQUENCE [LARGE SCALE GENOMIC DNA]</scope>
    <source>
        <tissue evidence="1">Muscle</tissue>
    </source>
</reference>
<organism evidence="1 2">
    <name type="scientific">Portunus trituberculatus</name>
    <name type="common">Swimming crab</name>
    <name type="synonym">Neptunus trituberculatus</name>
    <dbReference type="NCBI Taxonomy" id="210409"/>
    <lineage>
        <taxon>Eukaryota</taxon>
        <taxon>Metazoa</taxon>
        <taxon>Ecdysozoa</taxon>
        <taxon>Arthropoda</taxon>
        <taxon>Crustacea</taxon>
        <taxon>Multicrustacea</taxon>
        <taxon>Malacostraca</taxon>
        <taxon>Eumalacostraca</taxon>
        <taxon>Eucarida</taxon>
        <taxon>Decapoda</taxon>
        <taxon>Pleocyemata</taxon>
        <taxon>Brachyura</taxon>
        <taxon>Eubrachyura</taxon>
        <taxon>Portunoidea</taxon>
        <taxon>Portunidae</taxon>
        <taxon>Portuninae</taxon>
        <taxon>Portunus</taxon>
    </lineage>
</organism>
<proteinExistence type="predicted"/>
<dbReference type="AlphaFoldDB" id="A0A5B7DXZ2"/>
<sequence length="186" mass="20367">MVRRQVTCSQPVCFVFPVTLKSSEWQQSPEHNSSEIVEPEDLGERRLSAVVESDITECLAVNIQCGFPWWQRPLSQPSMAAQWWCGQAAGTLSPTRGLLADVFQVLLSHHHKPGEVVVVVVVVLVLVVKQGVPGAAILRQPGDSRVVAPEWLTGFGMDSCVAVNVGFAQCLEPHLRTRASWLISSS</sequence>
<accession>A0A5B7DXZ2</accession>
<keyword evidence="2" id="KW-1185">Reference proteome</keyword>